<dbReference type="PANTHER" id="PTHR23172">
    <property type="entry name" value="AUXILIN/CYCLIN G-ASSOCIATED KINASE-RELATED"/>
    <property type="match status" value="1"/>
</dbReference>
<dbReference type="InterPro" id="IPR011990">
    <property type="entry name" value="TPR-like_helical_dom_sf"/>
</dbReference>
<feature type="compositionally biased region" description="Basic and acidic residues" evidence="2">
    <location>
        <begin position="443"/>
        <end position="468"/>
    </location>
</feature>
<feature type="region of interest" description="Disordered" evidence="2">
    <location>
        <begin position="47"/>
        <end position="69"/>
    </location>
</feature>
<dbReference type="GO" id="GO:0030276">
    <property type="term" value="F:clathrin binding"/>
    <property type="evidence" value="ECO:0007669"/>
    <property type="project" value="TreeGrafter"/>
</dbReference>
<feature type="compositionally biased region" description="Low complexity" evidence="2">
    <location>
        <begin position="47"/>
        <end position="61"/>
    </location>
</feature>
<feature type="region of interest" description="Disordered" evidence="2">
    <location>
        <begin position="416"/>
        <end position="483"/>
    </location>
</feature>
<dbReference type="InterPro" id="IPR009060">
    <property type="entry name" value="UBA-like_sf"/>
</dbReference>
<evidence type="ECO:0000313" key="4">
    <source>
        <dbReference type="EMBL" id="KAI0307008.1"/>
    </source>
</evidence>
<feature type="domain" description="UBA" evidence="3">
    <location>
        <begin position="282"/>
        <end position="324"/>
    </location>
</feature>
<dbReference type="AlphaFoldDB" id="A0AAD4MBC0"/>
<feature type="compositionally biased region" description="Basic and acidic residues" evidence="2">
    <location>
        <begin position="416"/>
        <end position="428"/>
    </location>
</feature>
<dbReference type="SUPFAM" id="SSF46565">
    <property type="entry name" value="Chaperone J-domain"/>
    <property type="match status" value="1"/>
</dbReference>
<dbReference type="PANTHER" id="PTHR23172:SF19">
    <property type="entry name" value="J DOMAIN-CONTAINING PROTEIN"/>
    <property type="match status" value="1"/>
</dbReference>
<dbReference type="InterPro" id="IPR015940">
    <property type="entry name" value="UBA"/>
</dbReference>
<dbReference type="GO" id="GO:0072318">
    <property type="term" value="P:clathrin coat disassembly"/>
    <property type="evidence" value="ECO:0007669"/>
    <property type="project" value="TreeGrafter"/>
</dbReference>
<protein>
    <recommendedName>
        <fullName evidence="3">UBA domain-containing protein</fullName>
    </recommendedName>
</protein>
<sequence>MSDSFADLWNSSTPAKPSQPDRKLGGSTAASSSTLRPKYDAFSVLAASGSNSSSPRSLTPSIPVVPTRTSIGSGAARIASGDAFSDLLSGSFGVDSGNKKLSMAEKAAMAKTQVTQVTQQPTVPLHSTSAWAGLDSFARSASFSHPQKTTSSSSIDDDWPFGSSTNSAQTELASDPKSLVDDWGLEDFTSRPNPASDAPSGPLLSLWDPDNDEFPADQEHHVSPPARGSAPSRSDTPGDFDFGDRENALLDDDSGSDDNILGGLGRPNAAPVTRISPPSPSSPPPHLVGQIVEIGFSPDQARAALASTESGVDVQAALETLLSEAPQSSSAAPEQLPSGGSRRTRDRHLDNDDWGDEQQDLDPSRRRFRKQLHSSQERPPPSSETNYQQQTDKIIAQASEIGSQLFQRANAFWKEGKSRMQKAYEERAGNSGYSEGHSGRPKWMPEDLGHNQEVPPEEHSQTSFRDGETDAPSTLAKPSAQIKSHVQSKTVNLFGDTPIAYVSPFRRSAGSRAVPPPSPAHAQTVPRRVPSPVHLTERQVVSAPPSAISASAKHKASGTEMFKLGRFAEAETAYTSAISQLPDSHLLLVPLLNNRGLSRLKTGTCRAPSKIAKVTREEDGASVDLGDALIKAWRRRAEAYEAKEKWDLARQDWESIAGAGFGGRHRGEALNSVGRCKKMLSANNASNSHPRPSHALAYQQAVARLKQANQEAEAEEYARLQLKDSIDSRLAAWKNGKENNLRALVASLDTVLWPELGWQRVGMAELVTPNQVKIRYTKAIAKLHPTRMIANGVFSALNDAWNTFKP</sequence>
<accession>A0AAD4MBC0</accession>
<evidence type="ECO:0000256" key="1">
    <source>
        <dbReference type="SAM" id="Coils"/>
    </source>
</evidence>
<organism evidence="4 5">
    <name type="scientific">Multifurca ochricompacta</name>
    <dbReference type="NCBI Taxonomy" id="376703"/>
    <lineage>
        <taxon>Eukaryota</taxon>
        <taxon>Fungi</taxon>
        <taxon>Dikarya</taxon>
        <taxon>Basidiomycota</taxon>
        <taxon>Agaricomycotina</taxon>
        <taxon>Agaricomycetes</taxon>
        <taxon>Russulales</taxon>
        <taxon>Russulaceae</taxon>
        <taxon>Multifurca</taxon>
    </lineage>
</organism>
<feature type="region of interest" description="Disordered" evidence="2">
    <location>
        <begin position="317"/>
        <end position="399"/>
    </location>
</feature>
<feature type="compositionally biased region" description="Pro residues" evidence="2">
    <location>
        <begin position="277"/>
        <end position="286"/>
    </location>
</feature>
<dbReference type="EMBL" id="WTXG01000002">
    <property type="protein sequence ID" value="KAI0307008.1"/>
    <property type="molecule type" value="Genomic_DNA"/>
</dbReference>
<evidence type="ECO:0000313" key="5">
    <source>
        <dbReference type="Proteomes" id="UP001203297"/>
    </source>
</evidence>
<evidence type="ECO:0000256" key="2">
    <source>
        <dbReference type="SAM" id="MobiDB-lite"/>
    </source>
</evidence>
<dbReference type="SUPFAM" id="SSF48452">
    <property type="entry name" value="TPR-like"/>
    <property type="match status" value="1"/>
</dbReference>
<keyword evidence="1" id="KW-0175">Coiled coil</keyword>
<reference evidence="4" key="1">
    <citation type="journal article" date="2022" name="New Phytol.">
        <title>Evolutionary transition to the ectomycorrhizal habit in the genomes of a hyperdiverse lineage of mushroom-forming fungi.</title>
        <authorList>
            <person name="Looney B."/>
            <person name="Miyauchi S."/>
            <person name="Morin E."/>
            <person name="Drula E."/>
            <person name="Courty P.E."/>
            <person name="Kohler A."/>
            <person name="Kuo A."/>
            <person name="LaButti K."/>
            <person name="Pangilinan J."/>
            <person name="Lipzen A."/>
            <person name="Riley R."/>
            <person name="Andreopoulos W."/>
            <person name="He G."/>
            <person name="Johnson J."/>
            <person name="Nolan M."/>
            <person name="Tritt A."/>
            <person name="Barry K.W."/>
            <person name="Grigoriev I.V."/>
            <person name="Nagy L.G."/>
            <person name="Hibbett D."/>
            <person name="Henrissat B."/>
            <person name="Matheny P.B."/>
            <person name="Labbe J."/>
            <person name="Martin F.M."/>
        </authorList>
    </citation>
    <scope>NUCLEOTIDE SEQUENCE</scope>
    <source>
        <strain evidence="4">BPL690</strain>
    </source>
</reference>
<feature type="compositionally biased region" description="Polar residues" evidence="2">
    <location>
        <begin position="142"/>
        <end position="154"/>
    </location>
</feature>
<proteinExistence type="predicted"/>
<comment type="caution">
    <text evidence="4">The sequence shown here is derived from an EMBL/GenBank/DDBJ whole genome shotgun (WGS) entry which is preliminary data.</text>
</comment>
<dbReference type="PROSITE" id="PS50030">
    <property type="entry name" value="UBA"/>
    <property type="match status" value="1"/>
</dbReference>
<feature type="compositionally biased region" description="Polar residues" evidence="2">
    <location>
        <begin position="383"/>
        <end position="392"/>
    </location>
</feature>
<feature type="compositionally biased region" description="Polar residues" evidence="2">
    <location>
        <begin position="1"/>
        <end position="16"/>
    </location>
</feature>
<dbReference type="GO" id="GO:0005737">
    <property type="term" value="C:cytoplasm"/>
    <property type="evidence" value="ECO:0007669"/>
    <property type="project" value="TreeGrafter"/>
</dbReference>
<feature type="coiled-coil region" evidence="1">
    <location>
        <begin position="695"/>
        <end position="725"/>
    </location>
</feature>
<dbReference type="SUPFAM" id="SSF46934">
    <property type="entry name" value="UBA-like"/>
    <property type="match status" value="1"/>
</dbReference>
<feature type="region of interest" description="Disordered" evidence="2">
    <location>
        <begin position="1"/>
        <end position="34"/>
    </location>
</feature>
<evidence type="ECO:0000259" key="3">
    <source>
        <dbReference type="PROSITE" id="PS50030"/>
    </source>
</evidence>
<feature type="region of interest" description="Disordered" evidence="2">
    <location>
        <begin position="142"/>
        <end position="290"/>
    </location>
</feature>
<dbReference type="Gene3D" id="1.25.40.10">
    <property type="entry name" value="Tetratricopeptide repeat domain"/>
    <property type="match status" value="1"/>
</dbReference>
<feature type="compositionally biased region" description="Low complexity" evidence="2">
    <location>
        <begin position="223"/>
        <end position="234"/>
    </location>
</feature>
<keyword evidence="5" id="KW-1185">Reference proteome</keyword>
<dbReference type="InterPro" id="IPR036869">
    <property type="entry name" value="J_dom_sf"/>
</dbReference>
<dbReference type="GO" id="GO:0031982">
    <property type="term" value="C:vesicle"/>
    <property type="evidence" value="ECO:0007669"/>
    <property type="project" value="TreeGrafter"/>
</dbReference>
<feature type="compositionally biased region" description="Polar residues" evidence="2">
    <location>
        <begin position="162"/>
        <end position="172"/>
    </location>
</feature>
<gene>
    <name evidence="4" type="ORF">B0F90DRAFT_1807722</name>
</gene>
<dbReference type="Gene3D" id="1.10.287.110">
    <property type="entry name" value="DnaJ domain"/>
    <property type="match status" value="1"/>
</dbReference>
<dbReference type="Gene3D" id="1.10.8.10">
    <property type="entry name" value="DNA helicase RuvA subunit, C-terminal domain"/>
    <property type="match status" value="1"/>
</dbReference>
<dbReference type="Proteomes" id="UP001203297">
    <property type="component" value="Unassembled WGS sequence"/>
</dbReference>
<dbReference type="GO" id="GO:0072583">
    <property type="term" value="P:clathrin-dependent endocytosis"/>
    <property type="evidence" value="ECO:0007669"/>
    <property type="project" value="TreeGrafter"/>
</dbReference>
<feature type="compositionally biased region" description="Low complexity" evidence="2">
    <location>
        <begin position="321"/>
        <end position="338"/>
    </location>
</feature>
<name>A0AAD4MBC0_9AGAM</name>